<name>A0A0F9GN92_9ZZZZ</name>
<sequence length="60" mass="7064">MSIFSIINSTLNIYIKELWFTLPITIYAAVEIRRLIAGEELFIVKLWKKIKDVYGEKDES</sequence>
<reference evidence="1" key="1">
    <citation type="journal article" date="2015" name="Nature">
        <title>Complex archaea that bridge the gap between prokaryotes and eukaryotes.</title>
        <authorList>
            <person name="Spang A."/>
            <person name="Saw J.H."/>
            <person name="Jorgensen S.L."/>
            <person name="Zaremba-Niedzwiedzka K."/>
            <person name="Martijn J."/>
            <person name="Lind A.E."/>
            <person name="van Eijk R."/>
            <person name="Schleper C."/>
            <person name="Guy L."/>
            <person name="Ettema T.J."/>
        </authorList>
    </citation>
    <scope>NUCLEOTIDE SEQUENCE</scope>
</reference>
<dbReference type="AlphaFoldDB" id="A0A0F9GN92"/>
<accession>A0A0F9GN92</accession>
<evidence type="ECO:0000313" key="1">
    <source>
        <dbReference type="EMBL" id="KKM00320.1"/>
    </source>
</evidence>
<organism evidence="1">
    <name type="scientific">marine sediment metagenome</name>
    <dbReference type="NCBI Taxonomy" id="412755"/>
    <lineage>
        <taxon>unclassified sequences</taxon>
        <taxon>metagenomes</taxon>
        <taxon>ecological metagenomes</taxon>
    </lineage>
</organism>
<proteinExistence type="predicted"/>
<dbReference type="EMBL" id="LAZR01017460">
    <property type="protein sequence ID" value="KKM00320.1"/>
    <property type="molecule type" value="Genomic_DNA"/>
</dbReference>
<protein>
    <submittedName>
        <fullName evidence="1">Uncharacterized protein</fullName>
    </submittedName>
</protein>
<gene>
    <name evidence="1" type="ORF">LCGC14_1805620</name>
</gene>
<comment type="caution">
    <text evidence="1">The sequence shown here is derived from an EMBL/GenBank/DDBJ whole genome shotgun (WGS) entry which is preliminary data.</text>
</comment>